<accession>A0A1B7TIK0</accession>
<dbReference type="GO" id="GO:0006605">
    <property type="term" value="P:protein targeting"/>
    <property type="evidence" value="ECO:0007669"/>
    <property type="project" value="InterPro"/>
</dbReference>
<evidence type="ECO:0000256" key="2">
    <source>
        <dbReference type="ARBA" id="ARBA00008274"/>
    </source>
</evidence>
<gene>
    <name evidence="11" type="ORF">HANVADRAFT_699</name>
</gene>
<protein>
    <recommendedName>
        <fullName evidence="13">Protein translocase SEC6</fullName>
    </recommendedName>
</protein>
<keyword evidence="9 10" id="KW-0472">Membrane</keyword>
<dbReference type="Pfam" id="PF00584">
    <property type="entry name" value="SecE"/>
    <property type="match status" value="1"/>
</dbReference>
<evidence type="ECO:0000256" key="3">
    <source>
        <dbReference type="ARBA" id="ARBA00022448"/>
    </source>
</evidence>
<keyword evidence="7 10" id="KW-1133">Transmembrane helix</keyword>
<dbReference type="Proteomes" id="UP000092321">
    <property type="component" value="Unassembled WGS sequence"/>
</dbReference>
<dbReference type="InterPro" id="IPR008158">
    <property type="entry name" value="Translocase_Sec61-g"/>
</dbReference>
<evidence type="ECO:0008006" key="13">
    <source>
        <dbReference type="Google" id="ProtNLM"/>
    </source>
</evidence>
<dbReference type="Gene3D" id="1.20.5.820">
    <property type="entry name" value="Preprotein translocase SecE subunit"/>
    <property type="match status" value="1"/>
</dbReference>
<reference evidence="12" key="1">
    <citation type="journal article" date="2016" name="Proc. Natl. Acad. Sci. U.S.A.">
        <title>Comparative genomics of biotechnologically important yeasts.</title>
        <authorList>
            <person name="Riley R."/>
            <person name="Haridas S."/>
            <person name="Wolfe K.H."/>
            <person name="Lopes M.R."/>
            <person name="Hittinger C.T."/>
            <person name="Goeker M."/>
            <person name="Salamov A.A."/>
            <person name="Wisecaver J.H."/>
            <person name="Long T.M."/>
            <person name="Calvey C.H."/>
            <person name="Aerts A.L."/>
            <person name="Barry K.W."/>
            <person name="Choi C."/>
            <person name="Clum A."/>
            <person name="Coughlan A.Y."/>
            <person name="Deshpande S."/>
            <person name="Douglass A.P."/>
            <person name="Hanson S.J."/>
            <person name="Klenk H.-P."/>
            <person name="LaButti K.M."/>
            <person name="Lapidus A."/>
            <person name="Lindquist E.A."/>
            <person name="Lipzen A.M."/>
            <person name="Meier-Kolthoff J.P."/>
            <person name="Ohm R.A."/>
            <person name="Otillar R.P."/>
            <person name="Pangilinan J.L."/>
            <person name="Peng Y."/>
            <person name="Rokas A."/>
            <person name="Rosa C.A."/>
            <person name="Scheuner C."/>
            <person name="Sibirny A.A."/>
            <person name="Slot J.C."/>
            <person name="Stielow J.B."/>
            <person name="Sun H."/>
            <person name="Kurtzman C.P."/>
            <person name="Blackwell M."/>
            <person name="Grigoriev I.V."/>
            <person name="Jeffries T.W."/>
        </authorList>
    </citation>
    <scope>NUCLEOTIDE SEQUENCE [LARGE SCALE GENOMIC DNA]</scope>
    <source>
        <strain evidence="12">NRRL Y-1626</strain>
    </source>
</reference>
<proteinExistence type="inferred from homology"/>
<keyword evidence="8" id="KW-0811">Translocation</keyword>
<evidence type="ECO:0000256" key="7">
    <source>
        <dbReference type="ARBA" id="ARBA00022989"/>
    </source>
</evidence>
<keyword evidence="12" id="KW-1185">Reference proteome</keyword>
<name>A0A1B7TIK0_9ASCO</name>
<dbReference type="GO" id="GO:0005789">
    <property type="term" value="C:endoplasmic reticulum membrane"/>
    <property type="evidence" value="ECO:0007669"/>
    <property type="project" value="UniProtKB-SubCell"/>
</dbReference>
<dbReference type="SUPFAM" id="SSF103456">
    <property type="entry name" value="Preprotein translocase SecE subunit"/>
    <property type="match status" value="1"/>
</dbReference>
<evidence type="ECO:0000256" key="4">
    <source>
        <dbReference type="ARBA" id="ARBA00022692"/>
    </source>
</evidence>
<comment type="caution">
    <text evidence="11">The sequence shown here is derived from an EMBL/GenBank/DDBJ whole genome shotgun (WGS) entry which is preliminary data.</text>
</comment>
<dbReference type="InterPro" id="IPR001901">
    <property type="entry name" value="Translocase_SecE/Sec61-g"/>
</dbReference>
<evidence type="ECO:0000313" key="12">
    <source>
        <dbReference type="Proteomes" id="UP000092321"/>
    </source>
</evidence>
<evidence type="ECO:0000256" key="10">
    <source>
        <dbReference type="SAM" id="Phobius"/>
    </source>
</evidence>
<dbReference type="AlphaFoldDB" id="A0A1B7TIK0"/>
<evidence type="ECO:0000256" key="5">
    <source>
        <dbReference type="ARBA" id="ARBA00022824"/>
    </source>
</evidence>
<comment type="similarity">
    <text evidence="2">Belongs to the SecE/SEC61-gamma family.</text>
</comment>
<evidence type="ECO:0000256" key="1">
    <source>
        <dbReference type="ARBA" id="ARBA00004389"/>
    </source>
</evidence>
<keyword evidence="4 10" id="KW-0812">Transmembrane</keyword>
<keyword evidence="6" id="KW-0653">Protein transport</keyword>
<dbReference type="HAMAP" id="MF_00422">
    <property type="entry name" value="SecE"/>
    <property type="match status" value="1"/>
</dbReference>
<evidence type="ECO:0000256" key="9">
    <source>
        <dbReference type="ARBA" id="ARBA00023136"/>
    </source>
</evidence>
<organism evidence="11 12">
    <name type="scientific">Hanseniaspora valbyensis NRRL Y-1626</name>
    <dbReference type="NCBI Taxonomy" id="766949"/>
    <lineage>
        <taxon>Eukaryota</taxon>
        <taxon>Fungi</taxon>
        <taxon>Dikarya</taxon>
        <taxon>Ascomycota</taxon>
        <taxon>Saccharomycotina</taxon>
        <taxon>Saccharomycetes</taxon>
        <taxon>Saccharomycodales</taxon>
        <taxon>Saccharomycodaceae</taxon>
        <taxon>Hanseniaspora</taxon>
    </lineage>
</organism>
<comment type="subcellular location">
    <subcellularLocation>
        <location evidence="1">Endoplasmic reticulum membrane</location>
        <topology evidence="1">Single-pass membrane protein</topology>
    </subcellularLocation>
</comment>
<evidence type="ECO:0000256" key="6">
    <source>
        <dbReference type="ARBA" id="ARBA00022927"/>
    </source>
</evidence>
<dbReference type="EMBL" id="LXPE01000003">
    <property type="protein sequence ID" value="OBA28556.1"/>
    <property type="molecule type" value="Genomic_DNA"/>
</dbReference>
<evidence type="ECO:0000313" key="11">
    <source>
        <dbReference type="EMBL" id="OBA28556.1"/>
    </source>
</evidence>
<dbReference type="GO" id="GO:0006886">
    <property type="term" value="P:intracellular protein transport"/>
    <property type="evidence" value="ECO:0007669"/>
    <property type="project" value="InterPro"/>
</dbReference>
<sequence>MSGKATASSSSSSSFDSQQQIINNSLQFIKKCKKPNNAELFQIIRAVGMGFLVIGLLGYVVKLIHIPIRYLIRK</sequence>
<dbReference type="PANTHER" id="PTHR12309">
    <property type="entry name" value="SEC61 GAMMA SUBUNIT"/>
    <property type="match status" value="1"/>
</dbReference>
<dbReference type="InterPro" id="IPR023391">
    <property type="entry name" value="Prot_translocase_SecE_dom_sf"/>
</dbReference>
<keyword evidence="5" id="KW-0256">Endoplasmic reticulum</keyword>
<keyword evidence="3" id="KW-0813">Transport</keyword>
<dbReference type="NCBIfam" id="TIGR00327">
    <property type="entry name" value="secE_euk_arch"/>
    <property type="match status" value="1"/>
</dbReference>
<dbReference type="GO" id="GO:0008320">
    <property type="term" value="F:protein transmembrane transporter activity"/>
    <property type="evidence" value="ECO:0007669"/>
    <property type="project" value="InterPro"/>
</dbReference>
<dbReference type="OrthoDB" id="2401875at2759"/>
<feature type="transmembrane region" description="Helical" evidence="10">
    <location>
        <begin position="43"/>
        <end position="64"/>
    </location>
</feature>
<evidence type="ECO:0000256" key="8">
    <source>
        <dbReference type="ARBA" id="ARBA00023010"/>
    </source>
</evidence>